<keyword evidence="4 8" id="KW-0812">Transmembrane</keyword>
<evidence type="ECO:0000259" key="9">
    <source>
        <dbReference type="Pfam" id="PF02470"/>
    </source>
</evidence>
<dbReference type="OrthoDB" id="9806984at2"/>
<dbReference type="Pfam" id="PF02470">
    <property type="entry name" value="MlaD"/>
    <property type="match status" value="3"/>
</dbReference>
<reference evidence="10 11" key="1">
    <citation type="journal article" date="2008" name="PLoS Genet.">
        <title>Complete genome sequence of the complex carbohydrate-degrading marine bacterium, Saccharophagus degradans strain 2-40 T.</title>
        <authorList>
            <person name="Weiner R.M."/>
            <person name="Taylor L.E.II."/>
            <person name="Henrissat B."/>
            <person name="Hauser L."/>
            <person name="Land M."/>
            <person name="Coutinho P.M."/>
            <person name="Rancurel C."/>
            <person name="Saunders E.H."/>
            <person name="Longmire A.G."/>
            <person name="Zhang H."/>
            <person name="Bayer E.A."/>
            <person name="Gilbert H.J."/>
            <person name="Larimer F."/>
            <person name="Zhulin I.B."/>
            <person name="Ekborg N.A."/>
            <person name="Lamed R."/>
            <person name="Richardson P.M."/>
            <person name="Borovok I."/>
            <person name="Hutcheson S."/>
        </authorList>
    </citation>
    <scope>NUCLEOTIDE SEQUENCE [LARGE SCALE GENOMIC DNA]</scope>
    <source>
        <strain evidence="11">2-40 / ATCC 43961 / DSM 17024</strain>
    </source>
</reference>
<dbReference type="KEGG" id="sde:Sde_3509"/>
<feature type="transmembrane region" description="Helical" evidence="8">
    <location>
        <begin position="12"/>
        <end position="33"/>
    </location>
</feature>
<dbReference type="PANTHER" id="PTHR30462">
    <property type="entry name" value="INTERMEMBRANE TRANSPORT PROTEIN PQIB-RELATED"/>
    <property type="match status" value="1"/>
</dbReference>
<dbReference type="GeneID" id="98615123"/>
<evidence type="ECO:0000313" key="10">
    <source>
        <dbReference type="EMBL" id="ABD82764.1"/>
    </source>
</evidence>
<dbReference type="GO" id="GO:0005886">
    <property type="term" value="C:plasma membrane"/>
    <property type="evidence" value="ECO:0007669"/>
    <property type="project" value="UniProtKB-SubCell"/>
</dbReference>
<gene>
    <name evidence="10" type="ordered locus">Sde_3509</name>
</gene>
<evidence type="ECO:0000256" key="1">
    <source>
        <dbReference type="ARBA" id="ARBA00004533"/>
    </source>
</evidence>
<name>Q21EW5_SACD2</name>
<dbReference type="Proteomes" id="UP000001947">
    <property type="component" value="Chromosome"/>
</dbReference>
<accession>Q21EW5</accession>
<dbReference type="STRING" id="203122.Sde_3509"/>
<feature type="coiled-coil region" evidence="7">
    <location>
        <begin position="455"/>
        <end position="482"/>
    </location>
</feature>
<sequence length="537" mass="59103">MRINRATVQRISSISPIWIVPAVALAIALWLAVQARMEKGATIEIEFANATDIIPGQTQIRLKDVRVGLVKDVKLTRDLKSVRVIAELDREVSQNLSKNSRFWVVTPRISATGVSNLGTLISGVYIVMDPGEPGEFETKFKGLKEPPVYQSDEPGMQYVMQAEELGSIDIGSPLYYRQIRVGEVTSYKLAEDNNHVDINVFIRAPYNKLVQTRSRFWNVSGFGLSMGADGIKAHMASLASLISGGIAFDNAAGFENATLADEGRRFFLYPDRESVQEGRFNIKYYYLLRFSDSVRGLTVGAPVEFRGIHIGEVVDVSLDTADNIEKSLLVYIAMEPQRLEPNTNPTREEVDARMESLVAQGLRAKMKTASMLTGSRYIDLVFENDANDGHVAFVRAENYSEIPTANGTIDDLTREVAGIVGKINNIPFEQIGSDLSASMSSLKTILGDLERNQTADKMDAAVANLDKTLENAKQALGQLDSVLQSVDHAIAPDSELKYELTEMLKAVSEAAGSVELFVNELNRNPNALISGVDKDDE</sequence>
<evidence type="ECO:0000256" key="5">
    <source>
        <dbReference type="ARBA" id="ARBA00022989"/>
    </source>
</evidence>
<keyword evidence="11" id="KW-1185">Reference proteome</keyword>
<keyword evidence="7" id="KW-0175">Coiled coil</keyword>
<feature type="domain" description="Mce/MlaD" evidence="9">
    <location>
        <begin position="155"/>
        <end position="215"/>
    </location>
</feature>
<dbReference type="eggNOG" id="COG3008">
    <property type="taxonomic scope" value="Bacteria"/>
</dbReference>
<keyword evidence="3" id="KW-0997">Cell inner membrane</keyword>
<keyword evidence="5 8" id="KW-1133">Transmembrane helix</keyword>
<keyword evidence="6 8" id="KW-0472">Membrane</keyword>
<feature type="domain" description="Mce/MlaD" evidence="9">
    <location>
        <begin position="284"/>
        <end position="381"/>
    </location>
</feature>
<evidence type="ECO:0000256" key="3">
    <source>
        <dbReference type="ARBA" id="ARBA00022519"/>
    </source>
</evidence>
<dbReference type="InterPro" id="IPR003399">
    <property type="entry name" value="Mce/MlaD"/>
</dbReference>
<evidence type="ECO:0000256" key="7">
    <source>
        <dbReference type="SAM" id="Coils"/>
    </source>
</evidence>
<protein>
    <submittedName>
        <fullName evidence="10">Mammalian cell entry related</fullName>
    </submittedName>
</protein>
<dbReference type="InterPro" id="IPR051800">
    <property type="entry name" value="PqiA-PqiB_transport"/>
</dbReference>
<evidence type="ECO:0000256" key="8">
    <source>
        <dbReference type="SAM" id="Phobius"/>
    </source>
</evidence>
<evidence type="ECO:0000256" key="6">
    <source>
        <dbReference type="ARBA" id="ARBA00023136"/>
    </source>
</evidence>
<evidence type="ECO:0000313" key="11">
    <source>
        <dbReference type="Proteomes" id="UP000001947"/>
    </source>
</evidence>
<proteinExistence type="predicted"/>
<feature type="domain" description="Mce/MlaD" evidence="9">
    <location>
        <begin position="40"/>
        <end position="131"/>
    </location>
</feature>
<evidence type="ECO:0000256" key="4">
    <source>
        <dbReference type="ARBA" id="ARBA00022692"/>
    </source>
</evidence>
<dbReference type="AlphaFoldDB" id="Q21EW5"/>
<comment type="subcellular location">
    <subcellularLocation>
        <location evidence="1">Cell inner membrane</location>
    </subcellularLocation>
</comment>
<keyword evidence="2" id="KW-1003">Cell membrane</keyword>
<dbReference type="PANTHER" id="PTHR30462:SF0">
    <property type="entry name" value="INTERMEMBRANE TRANSPORT PROTEIN YEBT"/>
    <property type="match status" value="1"/>
</dbReference>
<dbReference type="RefSeq" id="WP_011469979.1">
    <property type="nucleotide sequence ID" value="NC_007912.1"/>
</dbReference>
<dbReference type="HOGENOM" id="CLU_018765_3_0_6"/>
<dbReference type="EMBL" id="CP000282">
    <property type="protein sequence ID" value="ABD82764.1"/>
    <property type="molecule type" value="Genomic_DNA"/>
</dbReference>
<organism evidence="10 11">
    <name type="scientific">Saccharophagus degradans (strain 2-40 / ATCC 43961 / DSM 17024)</name>
    <dbReference type="NCBI Taxonomy" id="203122"/>
    <lineage>
        <taxon>Bacteria</taxon>
        <taxon>Pseudomonadati</taxon>
        <taxon>Pseudomonadota</taxon>
        <taxon>Gammaproteobacteria</taxon>
        <taxon>Cellvibrionales</taxon>
        <taxon>Cellvibrionaceae</taxon>
        <taxon>Saccharophagus</taxon>
    </lineage>
</organism>
<dbReference type="eggNOG" id="COG1463">
    <property type="taxonomic scope" value="Bacteria"/>
</dbReference>
<evidence type="ECO:0000256" key="2">
    <source>
        <dbReference type="ARBA" id="ARBA00022475"/>
    </source>
</evidence>